<evidence type="ECO:0008006" key="2">
    <source>
        <dbReference type="Google" id="ProtNLM"/>
    </source>
</evidence>
<organism evidence="1">
    <name type="scientific">hydrothermal vent metagenome</name>
    <dbReference type="NCBI Taxonomy" id="652676"/>
    <lineage>
        <taxon>unclassified sequences</taxon>
        <taxon>metagenomes</taxon>
        <taxon>ecological metagenomes</taxon>
    </lineage>
</organism>
<dbReference type="EMBL" id="FPHF01000113">
    <property type="protein sequence ID" value="SFV69384.1"/>
    <property type="molecule type" value="Genomic_DNA"/>
</dbReference>
<sequence length="112" mass="12409">MKKTTSLLLAAMVAGSVFTTSAMADAKKGQKYYLKKLKVCKKDGLKNGAVFATKHSRQEWAGIKDAGTLQDEWKSICSHGVKKINKMKEKDINNLYDFVWKYASDGEVPSCG</sequence>
<name>A0A1W1CUA4_9ZZZZ</name>
<gene>
    <name evidence="1" type="ORF">MNB_SM-4-838</name>
</gene>
<dbReference type="AlphaFoldDB" id="A0A1W1CUA4"/>
<proteinExistence type="predicted"/>
<reference evidence="1" key="1">
    <citation type="submission" date="2016-10" db="EMBL/GenBank/DDBJ databases">
        <authorList>
            <person name="de Groot N.N."/>
        </authorList>
    </citation>
    <scope>NUCLEOTIDE SEQUENCE</scope>
</reference>
<accession>A0A1W1CUA4</accession>
<protein>
    <recommendedName>
        <fullName evidence="2">Cytochrome C</fullName>
    </recommendedName>
</protein>
<evidence type="ECO:0000313" key="1">
    <source>
        <dbReference type="EMBL" id="SFV69384.1"/>
    </source>
</evidence>